<evidence type="ECO:0000256" key="2">
    <source>
        <dbReference type="SAM" id="SignalP"/>
    </source>
</evidence>
<dbReference type="InterPro" id="IPR029063">
    <property type="entry name" value="SAM-dependent_MTases_sf"/>
</dbReference>
<keyword evidence="5" id="KW-1185">Reference proteome</keyword>
<evidence type="ECO:0000313" key="4">
    <source>
        <dbReference type="EMBL" id="EDM75054.1"/>
    </source>
</evidence>
<evidence type="ECO:0000256" key="1">
    <source>
        <dbReference type="SAM" id="MobiDB-lite"/>
    </source>
</evidence>
<dbReference type="Gene3D" id="3.40.50.150">
    <property type="entry name" value="Vaccinia Virus protein VP39"/>
    <property type="match status" value="1"/>
</dbReference>
<dbReference type="CDD" id="cd02440">
    <property type="entry name" value="AdoMet_MTases"/>
    <property type="match status" value="1"/>
</dbReference>
<dbReference type="OrthoDB" id="9784101at2"/>
<keyword evidence="4" id="KW-0489">Methyltransferase</keyword>
<dbReference type="GO" id="GO:0032259">
    <property type="term" value="P:methylation"/>
    <property type="evidence" value="ECO:0007669"/>
    <property type="project" value="UniProtKB-KW"/>
</dbReference>
<feature type="chain" id="PRO_5002695554" evidence="2">
    <location>
        <begin position="22"/>
        <end position="262"/>
    </location>
</feature>
<dbReference type="STRING" id="391625.PPSIR1_38911"/>
<feature type="compositionally biased region" description="Basic and acidic residues" evidence="1">
    <location>
        <begin position="36"/>
        <end position="49"/>
    </location>
</feature>
<feature type="signal peptide" evidence="2">
    <location>
        <begin position="1"/>
        <end position="21"/>
    </location>
</feature>
<dbReference type="PANTHER" id="PTHR43861">
    <property type="entry name" value="TRANS-ACONITATE 2-METHYLTRANSFERASE-RELATED"/>
    <property type="match status" value="1"/>
</dbReference>
<accession>A6GGD3</accession>
<reference evidence="4 5" key="1">
    <citation type="submission" date="2007-06" db="EMBL/GenBank/DDBJ databases">
        <authorList>
            <person name="Shimkets L."/>
            <person name="Ferriera S."/>
            <person name="Johnson J."/>
            <person name="Kravitz S."/>
            <person name="Beeson K."/>
            <person name="Sutton G."/>
            <person name="Rogers Y.-H."/>
            <person name="Friedman R."/>
            <person name="Frazier M."/>
            <person name="Venter J.C."/>
        </authorList>
    </citation>
    <scope>NUCLEOTIDE SEQUENCE [LARGE SCALE GENOMIC DNA]</scope>
    <source>
        <strain evidence="4 5">SIR-1</strain>
    </source>
</reference>
<dbReference type="AlphaFoldDB" id="A6GGD3"/>
<organism evidence="4 5">
    <name type="scientific">Plesiocystis pacifica SIR-1</name>
    <dbReference type="NCBI Taxonomy" id="391625"/>
    <lineage>
        <taxon>Bacteria</taxon>
        <taxon>Pseudomonadati</taxon>
        <taxon>Myxococcota</taxon>
        <taxon>Polyangia</taxon>
        <taxon>Nannocystales</taxon>
        <taxon>Nannocystaceae</taxon>
        <taxon>Plesiocystis</taxon>
    </lineage>
</organism>
<dbReference type="GO" id="GO:0008168">
    <property type="term" value="F:methyltransferase activity"/>
    <property type="evidence" value="ECO:0007669"/>
    <property type="project" value="UniProtKB-KW"/>
</dbReference>
<protein>
    <submittedName>
        <fullName evidence="4">Methyltransferase type 11</fullName>
    </submittedName>
</protein>
<keyword evidence="2" id="KW-0732">Signal</keyword>
<gene>
    <name evidence="4" type="ORF">PPSIR1_38911</name>
</gene>
<dbReference type="RefSeq" id="WP_006975773.1">
    <property type="nucleotide sequence ID" value="NZ_ABCS01000105.1"/>
</dbReference>
<dbReference type="eggNOG" id="COG2226">
    <property type="taxonomic scope" value="Bacteria"/>
</dbReference>
<proteinExistence type="predicted"/>
<evidence type="ECO:0000313" key="5">
    <source>
        <dbReference type="Proteomes" id="UP000005801"/>
    </source>
</evidence>
<name>A6GGD3_9BACT</name>
<feature type="domain" description="Methyltransferase type 12" evidence="3">
    <location>
        <begin position="109"/>
        <end position="203"/>
    </location>
</feature>
<comment type="caution">
    <text evidence="4">The sequence shown here is derived from an EMBL/GenBank/DDBJ whole genome shotgun (WGS) entry which is preliminary data.</text>
</comment>
<keyword evidence="4" id="KW-0808">Transferase</keyword>
<dbReference type="EMBL" id="ABCS01000105">
    <property type="protein sequence ID" value="EDM75054.1"/>
    <property type="molecule type" value="Genomic_DNA"/>
</dbReference>
<dbReference type="PROSITE" id="PS51257">
    <property type="entry name" value="PROKAR_LIPOPROTEIN"/>
    <property type="match status" value="1"/>
</dbReference>
<dbReference type="Pfam" id="PF08242">
    <property type="entry name" value="Methyltransf_12"/>
    <property type="match status" value="1"/>
</dbReference>
<dbReference type="SUPFAM" id="SSF53335">
    <property type="entry name" value="S-adenosyl-L-methionine-dependent methyltransferases"/>
    <property type="match status" value="1"/>
</dbReference>
<sequence>MIDRPRLLRSLLVVTPLLSFACTKAPTEAEVAAPEHGAEQAGEHGADGHHGHHAKGGHHEVNELGYRGHRFDDAQAWSERFDNPERDAWQKPAAVVEHLALRPDMRVADLGAGTGYFAVRFAAAVPEGAVLAVDIEPNLVEHMGARAEAEGLSNLRAVLGQPDGPGLGEAVDVMFMCDVFHHLADPEAYFRAAADELAPGGRVVIVDFRKDNPDDAPGPPAAMRMSVERITEVMAAAGYERVGDDPGLLPYQYVLSFARAGE</sequence>
<dbReference type="InterPro" id="IPR013217">
    <property type="entry name" value="Methyltransf_12"/>
</dbReference>
<feature type="region of interest" description="Disordered" evidence="1">
    <location>
        <begin position="29"/>
        <end position="59"/>
    </location>
</feature>
<evidence type="ECO:0000259" key="3">
    <source>
        <dbReference type="Pfam" id="PF08242"/>
    </source>
</evidence>
<dbReference type="Proteomes" id="UP000005801">
    <property type="component" value="Unassembled WGS sequence"/>
</dbReference>